<dbReference type="InterPro" id="IPR038468">
    <property type="entry name" value="MmpS_C"/>
</dbReference>
<dbReference type="SMART" id="SM00740">
    <property type="entry name" value="PASTA"/>
    <property type="match status" value="4"/>
</dbReference>
<dbReference type="AlphaFoldDB" id="A0A7J5AZ25"/>
<dbReference type="CDD" id="cd06577">
    <property type="entry name" value="PASTA_pknB"/>
    <property type="match status" value="2"/>
</dbReference>
<accession>A0A7J5AZ25</accession>
<sequence length="411" mass="42828">MTPDLQPHWRSSDPEATSTPERTPAAVHAARSWVAFTRWLGSKKGRWLTIGSLVAILAVIGAVVLSNLTHVPSLAGESLASGEGELASARLDVGNIDWVPGLDKDFQIVKAQDPAADTTVWAKSSVELEMEAAPATIPDFLAGDVANAKELADELGIAIRVDFPFSDAQTWKVLAQDTAAGSPGFAGDIVKLTVEVPEVNVPDLAGLTSADAASALEDIGLKGKALPTDHEPDWTVAGQSVAAGTSVPFGTTVDFTLQAPLVTVPNVIGKSASSADSELKALGFVPASATPTARPNWTITSQEPAAGSPVTEGTTVTYTLTGPTITFEVTGNGSTAMVTWAPPGSFSISQDTNASVPWSMTFPDNGYDRYERGNFNAQMMDGDSITCTMYRNGEAILTNTSSGPYAVVTCG</sequence>
<evidence type="ECO:0000313" key="4">
    <source>
        <dbReference type="EMBL" id="KAB1636797.1"/>
    </source>
</evidence>
<dbReference type="EMBL" id="WBJX01000005">
    <property type="protein sequence ID" value="KAB1636797.1"/>
    <property type="molecule type" value="Genomic_DNA"/>
</dbReference>
<evidence type="ECO:0000259" key="3">
    <source>
        <dbReference type="PROSITE" id="PS51178"/>
    </source>
</evidence>
<feature type="domain" description="PASTA" evidence="3">
    <location>
        <begin position="195"/>
        <end position="257"/>
    </location>
</feature>
<dbReference type="Proteomes" id="UP000490386">
    <property type="component" value="Unassembled WGS sequence"/>
</dbReference>
<keyword evidence="2" id="KW-0472">Membrane</keyword>
<reference evidence="4 5" key="1">
    <citation type="submission" date="2019-09" db="EMBL/GenBank/DDBJ databases">
        <title>Phylogeny of genus Pseudoclavibacter and closely related genus.</title>
        <authorList>
            <person name="Li Y."/>
        </authorList>
    </citation>
    <scope>NUCLEOTIDE SEQUENCE [LARGE SCALE GENOMIC DNA]</scope>
    <source>
        <strain evidence="4 5">THG-MD12</strain>
    </source>
</reference>
<feature type="domain" description="PASTA" evidence="3">
    <location>
        <begin position="258"/>
        <end position="322"/>
    </location>
</feature>
<organism evidence="4 5">
    <name type="scientific">Pseudoclavibacter terrae</name>
    <dbReference type="NCBI Taxonomy" id="1530195"/>
    <lineage>
        <taxon>Bacteria</taxon>
        <taxon>Bacillati</taxon>
        <taxon>Actinomycetota</taxon>
        <taxon>Actinomycetes</taxon>
        <taxon>Micrococcales</taxon>
        <taxon>Microbacteriaceae</taxon>
        <taxon>Pseudoclavibacter</taxon>
    </lineage>
</organism>
<evidence type="ECO:0000256" key="1">
    <source>
        <dbReference type="SAM" id="MobiDB-lite"/>
    </source>
</evidence>
<dbReference type="Pfam" id="PF03793">
    <property type="entry name" value="PASTA"/>
    <property type="match status" value="2"/>
</dbReference>
<gene>
    <name evidence="4" type="ORF">F8O03_14605</name>
</gene>
<protein>
    <submittedName>
        <fullName evidence="4">PASTA domain-containing protein</fullName>
    </submittedName>
</protein>
<feature type="region of interest" description="Disordered" evidence="1">
    <location>
        <begin position="1"/>
        <end position="24"/>
    </location>
</feature>
<keyword evidence="5" id="KW-1185">Reference proteome</keyword>
<dbReference type="Gene3D" id="2.60.40.2880">
    <property type="entry name" value="MmpS1-5, C-terminal soluble domain"/>
    <property type="match status" value="1"/>
</dbReference>
<dbReference type="OrthoDB" id="5124664at2"/>
<evidence type="ECO:0000313" key="5">
    <source>
        <dbReference type="Proteomes" id="UP000490386"/>
    </source>
</evidence>
<dbReference type="Gene3D" id="3.30.10.20">
    <property type="match status" value="2"/>
</dbReference>
<evidence type="ECO:0000256" key="2">
    <source>
        <dbReference type="SAM" id="Phobius"/>
    </source>
</evidence>
<dbReference type="PROSITE" id="PS51178">
    <property type="entry name" value="PASTA"/>
    <property type="match status" value="2"/>
</dbReference>
<comment type="caution">
    <text evidence="4">The sequence shown here is derived from an EMBL/GenBank/DDBJ whole genome shotgun (WGS) entry which is preliminary data.</text>
</comment>
<feature type="transmembrane region" description="Helical" evidence="2">
    <location>
        <begin position="47"/>
        <end position="68"/>
    </location>
</feature>
<dbReference type="InterPro" id="IPR005543">
    <property type="entry name" value="PASTA_dom"/>
</dbReference>
<keyword evidence="2" id="KW-0812">Transmembrane</keyword>
<proteinExistence type="predicted"/>
<name>A0A7J5AZ25_9MICO</name>
<keyword evidence="2" id="KW-1133">Transmembrane helix</keyword>